<organism evidence="1 2">
    <name type="scientific">Paenibacillus mucilaginosus (strain KNP414)</name>
    <dbReference type="NCBI Taxonomy" id="1036673"/>
    <lineage>
        <taxon>Bacteria</taxon>
        <taxon>Bacillati</taxon>
        <taxon>Bacillota</taxon>
        <taxon>Bacilli</taxon>
        <taxon>Bacillales</taxon>
        <taxon>Paenibacillaceae</taxon>
        <taxon>Paenibacillus</taxon>
    </lineage>
</organism>
<dbReference type="HOGENOM" id="CLU_3237011_0_0_9"/>
<protein>
    <submittedName>
        <fullName evidence="1">Uncharacterized protein</fullName>
    </submittedName>
</protein>
<dbReference type="AlphaFoldDB" id="F8FKR1"/>
<gene>
    <name evidence="1" type="ordered locus">KNP414_07944</name>
</gene>
<name>F8FKR1_PAEMK</name>
<accession>F8FKR1</accession>
<reference evidence="2" key="1">
    <citation type="submission" date="2011-06" db="EMBL/GenBank/DDBJ databases">
        <title>Complete genome sequence of Paenibacillus mucilaginosus KNP414.</title>
        <authorList>
            <person name="Wang J."/>
            <person name="Hu S."/>
            <person name="Hu X."/>
            <person name="Zhang B."/>
            <person name="Dong D."/>
            <person name="Zhang S."/>
            <person name="Zhao K."/>
            <person name="Wu D."/>
        </authorList>
    </citation>
    <scope>NUCLEOTIDE SEQUENCE [LARGE SCALE GENOMIC DNA]</scope>
    <source>
        <strain evidence="2">KNP414</strain>
    </source>
</reference>
<dbReference type="EMBL" id="CP002869">
    <property type="protein sequence ID" value="AEI46429.1"/>
    <property type="molecule type" value="Genomic_DNA"/>
</dbReference>
<evidence type="ECO:0000313" key="2">
    <source>
        <dbReference type="Proteomes" id="UP000006620"/>
    </source>
</evidence>
<dbReference type="Proteomes" id="UP000006620">
    <property type="component" value="Chromosome"/>
</dbReference>
<proteinExistence type="predicted"/>
<reference evidence="1 2" key="2">
    <citation type="journal article" date="2013" name="Genome Announc.">
        <title>Genome Sequence of Growth-Improving Paenibacillus mucilaginosus Strain KNP414.</title>
        <authorList>
            <person name="Lu J.J."/>
            <person name="Wang J.F."/>
            <person name="Hu X.F."/>
        </authorList>
    </citation>
    <scope>NUCLEOTIDE SEQUENCE [LARGE SCALE GENOMIC DNA]</scope>
    <source>
        <strain evidence="1 2">KNP414</strain>
    </source>
</reference>
<dbReference type="KEGG" id="pms:KNP414_07944"/>
<evidence type="ECO:0000313" key="1">
    <source>
        <dbReference type="EMBL" id="AEI46429.1"/>
    </source>
</evidence>
<sequence length="43" mass="4604">MGGEPGFYPNGRLFFAKNSAAAVSYEGVRKTAQGFTYEPRACG</sequence>